<accession>A0A0R1H9A5</accession>
<dbReference type="PATRIC" id="fig|1423726.3.peg.293"/>
<dbReference type="Proteomes" id="UP000051461">
    <property type="component" value="Unassembled WGS sequence"/>
</dbReference>
<gene>
    <name evidence="2" type="ORF">FC07_GL000283</name>
</gene>
<evidence type="ECO:0000313" key="2">
    <source>
        <dbReference type="EMBL" id="KRK40513.1"/>
    </source>
</evidence>
<organism evidence="2 3">
    <name type="scientific">Loigolactobacillus bifermentans DSM 20003</name>
    <dbReference type="NCBI Taxonomy" id="1423726"/>
    <lineage>
        <taxon>Bacteria</taxon>
        <taxon>Bacillati</taxon>
        <taxon>Bacillota</taxon>
        <taxon>Bacilli</taxon>
        <taxon>Lactobacillales</taxon>
        <taxon>Lactobacillaceae</taxon>
        <taxon>Loigolactobacillus</taxon>
    </lineage>
</organism>
<dbReference type="InterPro" id="IPR038461">
    <property type="entry name" value="Schlafen_AlbA_2_dom_sf"/>
</dbReference>
<sequence length="441" mass="49909">MTEEELLNLIQSHDESEILDFKENALHEADKIGEYVSALGNSALLTNNPAAYLIWGVKDITKEIVGTKFDPYLSKTSAKTNMPLINKVESFVDPKLNLSWDKFRIQEKKIVVLVIDVTHVTRPIKYSGKEFIRIGTSNKPLVSFPEKERRLWQSFEASKFELEFACVDLSFEEVQQLLDIGFYIQKRQLRDTNIEEVIDVLVNDKVLVQTGNKYNITNLGAYTLARNMKDFPQLQSRTIRVTKYAGNQPLSNAVSDRKGTMGIAVSFDNLIKSIMAQLPFTEDYSKGSRIDVPIFPQIAIRELVANALVHQDFTITGSRPFVEIFDSRIEISNPGTPLIDPRRFLDFKPKSRNDELANLLGSFHIVESRGSGIDKVVNALEIADLPAMNIKAQSAESTVVTLHGPKKFSEMSVTEKNQSIYWHACLKYVADEQINNTSLRE</sequence>
<name>A0A0R1H9A5_9LACO</name>
<reference evidence="2 3" key="1">
    <citation type="journal article" date="2015" name="Genome Announc.">
        <title>Expanding the biotechnology potential of lactobacilli through comparative genomics of 213 strains and associated genera.</title>
        <authorList>
            <person name="Sun Z."/>
            <person name="Harris H.M."/>
            <person name="McCann A."/>
            <person name="Guo C."/>
            <person name="Argimon S."/>
            <person name="Zhang W."/>
            <person name="Yang X."/>
            <person name="Jeffery I.B."/>
            <person name="Cooney J.C."/>
            <person name="Kagawa T.F."/>
            <person name="Liu W."/>
            <person name="Song Y."/>
            <person name="Salvetti E."/>
            <person name="Wrobel A."/>
            <person name="Rasinkangas P."/>
            <person name="Parkhill J."/>
            <person name="Rea M.C."/>
            <person name="O'Sullivan O."/>
            <person name="Ritari J."/>
            <person name="Douillard F.P."/>
            <person name="Paul Ross R."/>
            <person name="Yang R."/>
            <person name="Briner A.E."/>
            <person name="Felis G.E."/>
            <person name="de Vos W.M."/>
            <person name="Barrangou R."/>
            <person name="Klaenhammer T.R."/>
            <person name="Caufield P.W."/>
            <person name="Cui Y."/>
            <person name="Zhang H."/>
            <person name="O'Toole P.W."/>
        </authorList>
    </citation>
    <scope>NUCLEOTIDE SEQUENCE [LARGE SCALE GENOMIC DNA]</scope>
    <source>
        <strain evidence="2 3">DSM 20003</strain>
    </source>
</reference>
<protein>
    <submittedName>
        <fullName evidence="2">Transcriptional regulator</fullName>
    </submittedName>
</protein>
<keyword evidence="3" id="KW-1185">Reference proteome</keyword>
<dbReference type="Pfam" id="PF04326">
    <property type="entry name" value="SLFN_AlbA_2"/>
    <property type="match status" value="1"/>
</dbReference>
<dbReference type="EMBL" id="AZDA01000011">
    <property type="protein sequence ID" value="KRK40513.1"/>
    <property type="molecule type" value="Genomic_DNA"/>
</dbReference>
<proteinExistence type="predicted"/>
<dbReference type="STRING" id="1423726.FC07_GL000283"/>
<dbReference type="Gene3D" id="3.30.565.60">
    <property type="match status" value="1"/>
</dbReference>
<dbReference type="RefSeq" id="WP_057903493.1">
    <property type="nucleotide sequence ID" value="NZ_AZDA01000011.1"/>
</dbReference>
<dbReference type="PANTHER" id="PTHR30595:SF6">
    <property type="entry name" value="SCHLAFEN ALBA-2 DOMAIN-CONTAINING PROTEIN"/>
    <property type="match status" value="1"/>
</dbReference>
<evidence type="ECO:0000313" key="3">
    <source>
        <dbReference type="Proteomes" id="UP000051461"/>
    </source>
</evidence>
<dbReference type="Gene3D" id="3.30.950.30">
    <property type="entry name" value="Schlafen, AAA domain"/>
    <property type="match status" value="1"/>
</dbReference>
<dbReference type="AlphaFoldDB" id="A0A0R1H9A5"/>
<dbReference type="PANTHER" id="PTHR30595">
    <property type="entry name" value="GLPR-RELATED TRANSCRIPTIONAL REPRESSOR"/>
    <property type="match status" value="1"/>
</dbReference>
<dbReference type="InterPro" id="IPR038475">
    <property type="entry name" value="RecG_C_sf"/>
</dbReference>
<evidence type="ECO:0000259" key="1">
    <source>
        <dbReference type="Pfam" id="PF04326"/>
    </source>
</evidence>
<dbReference type="InterPro" id="IPR007421">
    <property type="entry name" value="Schlafen_AlbA_2_dom"/>
</dbReference>
<comment type="caution">
    <text evidence="2">The sequence shown here is derived from an EMBL/GenBank/DDBJ whole genome shotgun (WGS) entry which is preliminary data.</text>
</comment>
<dbReference type="Pfam" id="PF13749">
    <property type="entry name" value="HATPase_c_4"/>
    <property type="match status" value="1"/>
</dbReference>
<feature type="domain" description="Schlafen AlbA-2" evidence="1">
    <location>
        <begin position="15"/>
        <end position="141"/>
    </location>
</feature>